<sequence length="108" mass="12821">MWKCIIGEYSLPEEETPIVPIWISLPELPWYCYYKDILSALLSPIGKVLYLDTASIQKTRGSVARVKVQIDLTKERPPHVWMWLNEEDLNIGRWETIEYEHTPDYCMY</sequence>
<reference evidence="1 2" key="1">
    <citation type="submission" date="2020-09" db="EMBL/GenBank/DDBJ databases">
        <title>De no assembly of potato wild relative species, Solanum commersonii.</title>
        <authorList>
            <person name="Cho K."/>
        </authorList>
    </citation>
    <scope>NUCLEOTIDE SEQUENCE [LARGE SCALE GENOMIC DNA]</scope>
    <source>
        <strain evidence="1">LZ3.2</strain>
        <tissue evidence="1">Leaf</tissue>
    </source>
</reference>
<evidence type="ECO:0008006" key="3">
    <source>
        <dbReference type="Google" id="ProtNLM"/>
    </source>
</evidence>
<dbReference type="OrthoDB" id="1304206at2759"/>
<dbReference type="EMBL" id="JACXVP010000003">
    <property type="protein sequence ID" value="KAG5614475.1"/>
    <property type="molecule type" value="Genomic_DNA"/>
</dbReference>
<proteinExistence type="predicted"/>
<gene>
    <name evidence="1" type="ORF">H5410_014299</name>
</gene>
<dbReference type="AlphaFoldDB" id="A0A9J5ZQU2"/>
<name>A0A9J5ZQU2_SOLCO</name>
<organism evidence="1 2">
    <name type="scientific">Solanum commersonii</name>
    <name type="common">Commerson's wild potato</name>
    <name type="synonym">Commerson's nightshade</name>
    <dbReference type="NCBI Taxonomy" id="4109"/>
    <lineage>
        <taxon>Eukaryota</taxon>
        <taxon>Viridiplantae</taxon>
        <taxon>Streptophyta</taxon>
        <taxon>Embryophyta</taxon>
        <taxon>Tracheophyta</taxon>
        <taxon>Spermatophyta</taxon>
        <taxon>Magnoliopsida</taxon>
        <taxon>eudicotyledons</taxon>
        <taxon>Gunneridae</taxon>
        <taxon>Pentapetalae</taxon>
        <taxon>asterids</taxon>
        <taxon>lamiids</taxon>
        <taxon>Solanales</taxon>
        <taxon>Solanaceae</taxon>
        <taxon>Solanoideae</taxon>
        <taxon>Solaneae</taxon>
        <taxon>Solanum</taxon>
    </lineage>
</organism>
<dbReference type="PANTHER" id="PTHR31286">
    <property type="entry name" value="GLYCINE-RICH CELL WALL STRUCTURAL PROTEIN 1.8-LIKE"/>
    <property type="match status" value="1"/>
</dbReference>
<evidence type="ECO:0000313" key="1">
    <source>
        <dbReference type="EMBL" id="KAG5614475.1"/>
    </source>
</evidence>
<protein>
    <recommendedName>
        <fullName evidence="3">DUF4283 domain-containing protein</fullName>
    </recommendedName>
</protein>
<keyword evidence="2" id="KW-1185">Reference proteome</keyword>
<comment type="caution">
    <text evidence="1">The sequence shown here is derived from an EMBL/GenBank/DDBJ whole genome shotgun (WGS) entry which is preliminary data.</text>
</comment>
<dbReference type="Proteomes" id="UP000824120">
    <property type="component" value="Chromosome 3"/>
</dbReference>
<dbReference type="InterPro" id="IPR040256">
    <property type="entry name" value="At4g02000-like"/>
</dbReference>
<evidence type="ECO:0000313" key="2">
    <source>
        <dbReference type="Proteomes" id="UP000824120"/>
    </source>
</evidence>
<dbReference type="PANTHER" id="PTHR31286:SF177">
    <property type="entry name" value="ENDONUCLEASE_EXONUCLEASE_PHOSPHATASE"/>
    <property type="match status" value="1"/>
</dbReference>
<accession>A0A9J5ZQU2</accession>